<dbReference type="InterPro" id="IPR001895">
    <property type="entry name" value="RASGEF_cat_dom"/>
</dbReference>
<dbReference type="InterPro" id="IPR023578">
    <property type="entry name" value="Ras_GEF_dom_sf"/>
</dbReference>
<dbReference type="Proteomes" id="UP001150062">
    <property type="component" value="Unassembled WGS sequence"/>
</dbReference>
<dbReference type="PANTHER" id="PTHR23113:SF366">
    <property type="entry name" value="RAS GUANINE NUCLEOTIDE EXCHANGE FACTOR R"/>
    <property type="match status" value="1"/>
</dbReference>
<keyword evidence="1 2" id="KW-0344">Guanine-nucleotide releasing factor</keyword>
<organism evidence="8 9">
    <name type="scientific">Anaeramoeba flamelloides</name>
    <dbReference type="NCBI Taxonomy" id="1746091"/>
    <lineage>
        <taxon>Eukaryota</taxon>
        <taxon>Metamonada</taxon>
        <taxon>Anaeramoebidae</taxon>
        <taxon>Anaeramoeba</taxon>
    </lineage>
</organism>
<dbReference type="Pfam" id="PF00618">
    <property type="entry name" value="RasGEF_N"/>
    <property type="match status" value="1"/>
</dbReference>
<dbReference type="PROSITE" id="PS50245">
    <property type="entry name" value="CAP_GLY_2"/>
    <property type="match status" value="1"/>
</dbReference>
<keyword evidence="3" id="KW-0175">Coiled coil</keyword>
<dbReference type="PANTHER" id="PTHR23113">
    <property type="entry name" value="GUANINE NUCLEOTIDE EXCHANGE FACTOR"/>
    <property type="match status" value="1"/>
</dbReference>
<dbReference type="PROSITE" id="PS50212">
    <property type="entry name" value="RASGEF_NTER"/>
    <property type="match status" value="1"/>
</dbReference>
<evidence type="ECO:0000256" key="2">
    <source>
        <dbReference type="PROSITE-ProRule" id="PRU00168"/>
    </source>
</evidence>
<feature type="domain" description="Ras-GEF" evidence="5">
    <location>
        <begin position="708"/>
        <end position="944"/>
    </location>
</feature>
<dbReference type="InterPro" id="IPR036859">
    <property type="entry name" value="CAP-Gly_dom_sf"/>
</dbReference>
<dbReference type="InterPro" id="IPR008937">
    <property type="entry name" value="Ras-like_GEF"/>
</dbReference>
<dbReference type="Gene3D" id="1.10.840.10">
    <property type="entry name" value="Ras guanine-nucleotide exchange factors catalytic domain"/>
    <property type="match status" value="1"/>
</dbReference>
<evidence type="ECO:0000259" key="5">
    <source>
        <dbReference type="PROSITE" id="PS50009"/>
    </source>
</evidence>
<feature type="compositionally biased region" description="Basic and acidic residues" evidence="4">
    <location>
        <begin position="585"/>
        <end position="602"/>
    </location>
</feature>
<dbReference type="Gene3D" id="2.30.30.190">
    <property type="entry name" value="CAP Gly-rich-like domain"/>
    <property type="match status" value="1"/>
</dbReference>
<dbReference type="InterPro" id="IPR000651">
    <property type="entry name" value="Ras-like_Gua-exchang_fac_N"/>
</dbReference>
<evidence type="ECO:0000313" key="8">
    <source>
        <dbReference type="EMBL" id="KAJ6248184.1"/>
    </source>
</evidence>
<protein>
    <submittedName>
        <fullName evidence="8">Guanine nucleotide exchange factor</fullName>
    </submittedName>
</protein>
<feature type="compositionally biased region" description="Basic and acidic residues" evidence="4">
    <location>
        <begin position="550"/>
        <end position="578"/>
    </location>
</feature>
<comment type="caution">
    <text evidence="8">The sequence shown here is derived from an EMBL/GenBank/DDBJ whole genome shotgun (WGS) entry which is preliminary data.</text>
</comment>
<evidence type="ECO:0000256" key="4">
    <source>
        <dbReference type="SAM" id="MobiDB-lite"/>
    </source>
</evidence>
<dbReference type="SUPFAM" id="SSF48366">
    <property type="entry name" value="Ras GEF"/>
    <property type="match status" value="1"/>
</dbReference>
<dbReference type="Pfam" id="PF00617">
    <property type="entry name" value="RasGEF"/>
    <property type="match status" value="1"/>
</dbReference>
<evidence type="ECO:0000259" key="7">
    <source>
        <dbReference type="PROSITE" id="PS50245"/>
    </source>
</evidence>
<dbReference type="Gene3D" id="1.20.870.10">
    <property type="entry name" value="Son of sevenless (SoS) protein Chain: S domain 1"/>
    <property type="match status" value="2"/>
</dbReference>
<evidence type="ECO:0000256" key="1">
    <source>
        <dbReference type="ARBA" id="ARBA00022658"/>
    </source>
</evidence>
<sequence length="958" mass="113601">MDFKINEPVIINNIPATIKYIGTTHFADGVWVGLELSTPSGKHGGTLNGINYFNCKPKHGIFVRESYLETSGRTTTTLMDYLSQVSQFENENLRTTMYCHYKSLDFIIEDRDNLEKEISQLEEQLKQINENSYQETIDINQENEIKYLSQMLEQVNSEIQYTEEEIKSLDTNLDSLEHTKFDKQIQMEMQEILLLSRELEETEKEKSIENKKLETQKQKTDSLQIDLKFAKSTGDRQLKKIDLNINRREKLINDLEIQRKNLIKQLSSPRQQEKVEQDYSKIQFLEREINFTQNEIKLYELRNIQKPMATQLAFSKNKHEWIPIILKRNPQILETRERMKVFTKKVSFSRFYQTVKNDKVKLIAPAFVIGLIIQHYKKEKKYAIADFLEKKFAIKEQEFFSIQSDQLESHLYSLVRFVLPTYEILFHKNFRQASNIGETQEENEIETLRLDSNDLSIWDEQPDNSKNIIFDEKEKEKFGAKSSANVLKFLVSANKNKLIERLTWHEDSDPEFIRLFLTTHKYIMESEYLLLKLFQRYHVPQKIVELVKETEKGKEQEQEKEQEKEKEKEGEMGIKEGGNETENELESKQEKEKEPESKQEILGKVNAHQEEYKKLSRVIKIKVFSVLHIWLSNFYGDFTPTMLRMISDFARQDLANDNTSQSKQLQKLLKKMKINQNKRRKPKFNEHPPRPNIPKNIFSNHLQISDINEKELAKQLTLFTHKGFCKMKPCELISACVSKKIPEDFSPNLYQLRQNYFYLRSYFAWSILRYDKFKERAKQITRIIKIAQQLAKLNNFENLFSIIHALSMEPIRRLRFSFAEVPKSSLKTLSELETITSSNKNFKNLRKILKNVSSAAAIPFHGVYLIRMKFVHQASQEGQFEEHNNQINFTKIKALYTIIFEVLKFQNKNYNLLKVKQIWLLFQKLTKIFRLKDLKERSLLLEKDGFDKRRDSIRIEKK</sequence>
<keyword evidence="9" id="KW-1185">Reference proteome</keyword>
<dbReference type="InterPro" id="IPR036964">
    <property type="entry name" value="RASGEF_cat_dom_sf"/>
</dbReference>
<feature type="domain" description="N-terminal Ras-GEF" evidence="6">
    <location>
        <begin position="486"/>
        <end position="673"/>
    </location>
</feature>
<evidence type="ECO:0000256" key="3">
    <source>
        <dbReference type="SAM" id="Coils"/>
    </source>
</evidence>
<gene>
    <name evidence="8" type="ORF">M0813_17846</name>
</gene>
<feature type="domain" description="CAP-Gly" evidence="7">
    <location>
        <begin position="22"/>
        <end position="64"/>
    </location>
</feature>
<dbReference type="EMBL" id="JAOAOG010000116">
    <property type="protein sequence ID" value="KAJ6248184.1"/>
    <property type="molecule type" value="Genomic_DNA"/>
</dbReference>
<dbReference type="SMART" id="SM00147">
    <property type="entry name" value="RasGEF"/>
    <property type="match status" value="1"/>
</dbReference>
<dbReference type="SMART" id="SM01052">
    <property type="entry name" value="CAP_GLY"/>
    <property type="match status" value="1"/>
</dbReference>
<evidence type="ECO:0000313" key="9">
    <source>
        <dbReference type="Proteomes" id="UP001150062"/>
    </source>
</evidence>
<name>A0ABQ8YUB0_9EUKA</name>
<dbReference type="InterPro" id="IPR000938">
    <property type="entry name" value="CAP-Gly_domain"/>
</dbReference>
<reference evidence="8" key="1">
    <citation type="submission" date="2022-08" db="EMBL/GenBank/DDBJ databases">
        <title>Novel sulfate-reducing endosymbionts in the free-living metamonad Anaeramoeba.</title>
        <authorList>
            <person name="Jerlstrom-Hultqvist J."/>
            <person name="Cepicka I."/>
            <person name="Gallot-Lavallee L."/>
            <person name="Salas-Leiva D."/>
            <person name="Curtis B.A."/>
            <person name="Zahonova K."/>
            <person name="Pipaliya S."/>
            <person name="Dacks J."/>
            <person name="Roger A.J."/>
        </authorList>
    </citation>
    <scope>NUCLEOTIDE SEQUENCE</scope>
    <source>
        <strain evidence="8">Schooner1</strain>
    </source>
</reference>
<dbReference type="SMART" id="SM00229">
    <property type="entry name" value="RasGEFN"/>
    <property type="match status" value="1"/>
</dbReference>
<proteinExistence type="predicted"/>
<accession>A0ABQ8YUB0</accession>
<dbReference type="PROSITE" id="PS00845">
    <property type="entry name" value="CAP_GLY_1"/>
    <property type="match status" value="1"/>
</dbReference>
<evidence type="ECO:0000259" key="6">
    <source>
        <dbReference type="PROSITE" id="PS50212"/>
    </source>
</evidence>
<feature type="region of interest" description="Disordered" evidence="4">
    <location>
        <begin position="550"/>
        <end position="602"/>
    </location>
</feature>
<dbReference type="PROSITE" id="PS50009">
    <property type="entry name" value="RASGEF_CAT"/>
    <property type="match status" value="1"/>
</dbReference>
<feature type="coiled-coil region" evidence="3">
    <location>
        <begin position="104"/>
        <end position="302"/>
    </location>
</feature>
<dbReference type="Pfam" id="PF01302">
    <property type="entry name" value="CAP_GLY"/>
    <property type="match status" value="1"/>
</dbReference>
<dbReference type="SUPFAM" id="SSF74924">
    <property type="entry name" value="Cap-Gly domain"/>
    <property type="match status" value="1"/>
</dbReference>